<dbReference type="Gene3D" id="3.40.50.150">
    <property type="entry name" value="Vaccinia Virus protein VP39"/>
    <property type="match status" value="1"/>
</dbReference>
<dbReference type="NCBIfam" id="NF011650">
    <property type="entry name" value="PRK15068.1"/>
    <property type="match status" value="1"/>
</dbReference>
<organism evidence="3 4">
    <name type="scientific">Microseira wollei NIES-4236</name>
    <dbReference type="NCBI Taxonomy" id="2530354"/>
    <lineage>
        <taxon>Bacteria</taxon>
        <taxon>Bacillati</taxon>
        <taxon>Cyanobacteriota</taxon>
        <taxon>Cyanophyceae</taxon>
        <taxon>Oscillatoriophycideae</taxon>
        <taxon>Aerosakkonematales</taxon>
        <taxon>Aerosakkonemataceae</taxon>
        <taxon>Microseira</taxon>
    </lineage>
</organism>
<accession>A0AAV3XB28</accession>
<keyword evidence="4" id="KW-1185">Reference proteome</keyword>
<dbReference type="GO" id="GO:0008168">
    <property type="term" value="F:methyltransferase activity"/>
    <property type="evidence" value="ECO:0007669"/>
    <property type="project" value="UniProtKB-KW"/>
</dbReference>
<gene>
    <name evidence="3" type="ORF">MiSe_37960</name>
</gene>
<dbReference type="Pfam" id="PF08003">
    <property type="entry name" value="Methyltransf_9"/>
    <property type="match status" value="1"/>
</dbReference>
<dbReference type="InterPro" id="IPR010017">
    <property type="entry name" value="CmoB"/>
</dbReference>
<sequence>MAATHDSYNYDVEPNSNMFDEMVGYLAPDYCARYPTLLQRDAILAVRQERQSKLFAPQVSLYRDAVQSVQDIQSNWFDFSDAVVKVGRSDELSTEQQQRFYQALQAFCPWKKGPFELFGTTIDAEWRSDWKWARILPHIQPLKNRRVADIGCHNGYFMFRMAHQKPECVIGFEPVAKHFWNFQLIQNIVRQEMLAFELLGVEHIDYYPNFFDTIFCLGILYHHPDPIGLLGKMRQALAPKGEIIIDCQGIPGDLPVSLTPRQRYAQARGIWFLPTQSCLENWMIRAGFTQVRCFFAQPLSIEEQRSTAWANVDSLREFLNSDDFSLTVEGYPAPWRYYALARQD</sequence>
<protein>
    <submittedName>
        <fullName evidence="3">Methyltransferase, putative</fullName>
    </submittedName>
</protein>
<dbReference type="CDD" id="cd02440">
    <property type="entry name" value="AdoMet_MTases"/>
    <property type="match status" value="1"/>
</dbReference>
<dbReference type="EMBL" id="BLAY01000057">
    <property type="protein sequence ID" value="GET39035.1"/>
    <property type="molecule type" value="Genomic_DNA"/>
</dbReference>
<proteinExistence type="inferred from homology"/>
<dbReference type="Proteomes" id="UP001050975">
    <property type="component" value="Unassembled WGS sequence"/>
</dbReference>
<dbReference type="NCBIfam" id="TIGR00452">
    <property type="entry name" value="tRNA 5-methoxyuridine(34)/uridine 5-oxyacetic acid(34) synthase CmoB"/>
    <property type="match status" value="1"/>
</dbReference>
<name>A0AAV3XB28_9CYAN</name>
<dbReference type="HAMAP" id="MF_01590">
    <property type="entry name" value="tRNA_carboxymethyltr_CmoB"/>
    <property type="match status" value="1"/>
</dbReference>
<dbReference type="GO" id="GO:0002098">
    <property type="term" value="P:tRNA wobble uridine modification"/>
    <property type="evidence" value="ECO:0007669"/>
    <property type="project" value="InterPro"/>
</dbReference>
<dbReference type="GO" id="GO:0032259">
    <property type="term" value="P:methylation"/>
    <property type="evidence" value="ECO:0007669"/>
    <property type="project" value="UniProtKB-KW"/>
</dbReference>
<evidence type="ECO:0000313" key="4">
    <source>
        <dbReference type="Proteomes" id="UP001050975"/>
    </source>
</evidence>
<keyword evidence="1" id="KW-0808">Transferase</keyword>
<evidence type="ECO:0000256" key="2">
    <source>
        <dbReference type="ARBA" id="ARBA00022694"/>
    </source>
</evidence>
<evidence type="ECO:0000256" key="1">
    <source>
        <dbReference type="ARBA" id="ARBA00022679"/>
    </source>
</evidence>
<reference evidence="3" key="1">
    <citation type="submission" date="2019-10" db="EMBL/GenBank/DDBJ databases">
        <title>Draft genome sequece of Microseira wollei NIES-4236.</title>
        <authorList>
            <person name="Yamaguchi H."/>
            <person name="Suzuki S."/>
            <person name="Kawachi M."/>
        </authorList>
    </citation>
    <scope>NUCLEOTIDE SEQUENCE</scope>
    <source>
        <strain evidence="3">NIES-4236</strain>
    </source>
</reference>
<evidence type="ECO:0000313" key="3">
    <source>
        <dbReference type="EMBL" id="GET39035.1"/>
    </source>
</evidence>
<keyword evidence="3" id="KW-0489">Methyltransferase</keyword>
<dbReference type="SUPFAM" id="SSF53335">
    <property type="entry name" value="S-adenosyl-L-methionine-dependent methyltransferases"/>
    <property type="match status" value="1"/>
</dbReference>
<dbReference type="RefSeq" id="WP_226583886.1">
    <property type="nucleotide sequence ID" value="NZ_BLAY01000057.1"/>
</dbReference>
<dbReference type="InterPro" id="IPR027555">
    <property type="entry name" value="Mo5U34_MeTrfas-like"/>
</dbReference>
<comment type="caution">
    <text evidence="3">The sequence shown here is derived from an EMBL/GenBank/DDBJ whole genome shotgun (WGS) entry which is preliminary data.</text>
</comment>
<dbReference type="InterPro" id="IPR029063">
    <property type="entry name" value="SAM-dependent_MTases_sf"/>
</dbReference>
<dbReference type="AlphaFoldDB" id="A0AAV3XB28"/>
<keyword evidence="2" id="KW-0819">tRNA processing</keyword>
<dbReference type="GO" id="GO:0016765">
    <property type="term" value="F:transferase activity, transferring alkyl or aryl (other than methyl) groups"/>
    <property type="evidence" value="ECO:0007669"/>
    <property type="project" value="InterPro"/>
</dbReference>